<name>A0A1W6JYA4_9CREN</name>
<evidence type="ECO:0000313" key="3">
    <source>
        <dbReference type="EMBL" id="ARM75184.1"/>
    </source>
</evidence>
<feature type="transmembrane region" description="Helical" evidence="1">
    <location>
        <begin position="83"/>
        <end position="102"/>
    </location>
</feature>
<keyword evidence="1" id="KW-0472">Membrane</keyword>
<evidence type="ECO:0000313" key="4">
    <source>
        <dbReference type="Proteomes" id="UP000193404"/>
    </source>
</evidence>
<dbReference type="Pfam" id="PF13231">
    <property type="entry name" value="PMT_2"/>
    <property type="match status" value="1"/>
</dbReference>
<feature type="transmembrane region" description="Helical" evidence="1">
    <location>
        <begin position="349"/>
        <end position="370"/>
    </location>
</feature>
<feature type="transmembrane region" description="Helical" evidence="1">
    <location>
        <begin position="179"/>
        <end position="204"/>
    </location>
</feature>
<dbReference type="OrthoDB" id="85618at2157"/>
<dbReference type="STRING" id="282676.B6F84_03470"/>
<keyword evidence="1" id="KW-1133">Transmembrane helix</keyword>
<feature type="transmembrane region" description="Helical" evidence="1">
    <location>
        <begin position="149"/>
        <end position="172"/>
    </location>
</feature>
<protein>
    <submittedName>
        <fullName evidence="3">Glycosyltransferase</fullName>
    </submittedName>
</protein>
<organism evidence="3 4">
    <name type="scientific">Acidianus manzaensis</name>
    <dbReference type="NCBI Taxonomy" id="282676"/>
    <lineage>
        <taxon>Archaea</taxon>
        <taxon>Thermoproteota</taxon>
        <taxon>Thermoprotei</taxon>
        <taxon>Sulfolobales</taxon>
        <taxon>Sulfolobaceae</taxon>
        <taxon>Acidianus</taxon>
    </lineage>
</organism>
<gene>
    <name evidence="3" type="ORF">B6F84_03470</name>
</gene>
<evidence type="ECO:0000256" key="1">
    <source>
        <dbReference type="SAM" id="Phobius"/>
    </source>
</evidence>
<dbReference type="KEGG" id="aman:B6F84_03470"/>
<keyword evidence="3" id="KW-0808">Transferase</keyword>
<evidence type="ECO:0000259" key="2">
    <source>
        <dbReference type="Pfam" id="PF13231"/>
    </source>
</evidence>
<reference evidence="3 4" key="1">
    <citation type="submission" date="2017-03" db="EMBL/GenBank/DDBJ databases">
        <title>Sulfur activation and transportation mechanism of thermophilic Archaea Acidianus manzaensis YN-25.</title>
        <authorList>
            <person name="Ma Y."/>
            <person name="Yang Y."/>
            <person name="Xia J."/>
        </authorList>
    </citation>
    <scope>NUCLEOTIDE SEQUENCE [LARGE SCALE GENOMIC DNA]</scope>
    <source>
        <strain evidence="3 4">YN-25</strain>
    </source>
</reference>
<keyword evidence="1" id="KW-0812">Transmembrane</keyword>
<dbReference type="GeneID" id="41589948"/>
<accession>A0A1W6JYA4</accession>
<dbReference type="Proteomes" id="UP000193404">
    <property type="component" value="Chromosome"/>
</dbReference>
<feature type="transmembrane region" description="Helical" evidence="1">
    <location>
        <begin position="259"/>
        <end position="277"/>
    </location>
</feature>
<feature type="transmembrane region" description="Helical" evidence="1">
    <location>
        <begin position="289"/>
        <end position="310"/>
    </location>
</feature>
<dbReference type="InterPro" id="IPR038731">
    <property type="entry name" value="RgtA/B/C-like"/>
</dbReference>
<feature type="transmembrane region" description="Helical" evidence="1">
    <location>
        <begin position="123"/>
        <end position="143"/>
    </location>
</feature>
<dbReference type="RefSeq" id="WP_148690944.1">
    <property type="nucleotide sequence ID" value="NZ_CP020477.1"/>
</dbReference>
<feature type="transmembrane region" description="Helical" evidence="1">
    <location>
        <begin position="224"/>
        <end position="247"/>
    </location>
</feature>
<dbReference type="GO" id="GO:0016740">
    <property type="term" value="F:transferase activity"/>
    <property type="evidence" value="ECO:0007669"/>
    <property type="project" value="UniProtKB-KW"/>
</dbReference>
<feature type="transmembrane region" description="Helical" evidence="1">
    <location>
        <begin position="317"/>
        <end position="337"/>
    </location>
</feature>
<proteinExistence type="predicted"/>
<sequence>MDKKLLNINYIFYTALGIIIVIYTYFTVKTFAPVQGYIGDEVWYPTAAYNYLKLIFHITPPMYFPYSNEAGIQTYLNLSHPPLAKYIMDIFILFLGYSPIAWRLGSWIIGDLLVIAGFFYARYIVGNDIIGNLAGLMTAIILVSDPNLWLLHGIAMLDIYVAFFSFMSLFFLIRKRILLASIFLGLAFASKEPSFVLVIPFLYYLGELEKKPLKRVIYGLGIPASIYLLASVPLMVYYGGIINWFILKYQHMVAWDITNGHIALTAVSQISTPWGWFLNIHPFYMGYNFYANVNPVIMFLWLGLTPIAFIMKNLKMIMTTMFAWTEWLGFTLVYFLGNHTLFSFYVTDFAPFLDSYVVISLFMIARYTLLKNKNINIESKNIPDIKIVKENNETEQKEKN</sequence>
<keyword evidence="4" id="KW-1185">Reference proteome</keyword>
<dbReference type="EMBL" id="CP020477">
    <property type="protein sequence ID" value="ARM75184.1"/>
    <property type="molecule type" value="Genomic_DNA"/>
</dbReference>
<dbReference type="AlphaFoldDB" id="A0A1W6JYA4"/>
<feature type="domain" description="Glycosyltransferase RgtA/B/C/D-like" evidence="2">
    <location>
        <begin position="79"/>
        <end position="217"/>
    </location>
</feature>
<feature type="transmembrane region" description="Helical" evidence="1">
    <location>
        <begin position="7"/>
        <end position="26"/>
    </location>
</feature>